<gene>
    <name evidence="9" type="ORF">SAMN05660293_01070</name>
</gene>
<sequence length="792" mass="88960">MIKNYFVIAFRNLLKNKVYSFINIAGLAVGIAVAMLIGLWVWDELSFNKYHKNYDRVTQAYISQTFNGQTGSGRAVSLPAVAEMANKYSADFKNTSMASWNFGHLLANGDKKINKAGMWAQPALPEMLSLKMLKGDIKTALKDPGSVVISESVAKALFGKEDPLNKTLKLDIKKDVKVTGVYEDIPFNSEFNDLNLLLTWNDYLLAENWVKEAQTQWGNHSFQFYAQVADHADIEKVSLKIRDVELPHAFSKTDKPQYFLHPMSRWHLYSDFKDGKNVGGGIQFVWLFSIIGIFVLLLACINFMNLSTARSEKRAKEVGIRKSIGSLRSQLIFQFLSESFLVVSFALILAILIVLISLPAFNDLSGKRVSFPWQYFQFWLMLFVFSLFTGLISGSYPAFYLSSFNPLSVLKGTFKVGKWSAVPRKVMVVMQFTVSITLIIGTIIVFQQIQHAKSRPVGYDRQGLLQINISPNLYGKYYPLRDDLLKSGAVFEMSESSSPTTGIYSNQIGFEWEGMEPGSLPLFGTIAVTHDFGKTIGWKIIDGRDFSRSFSTDTAAFVLNESAVKLTGIKDIVGKTIRFNGKPKQVVGVIKDMVMQSPYEPAVPTVFLMDYEWANLINIKLLPGAPVDKSLKKIEAIFKKHDPDSPFEFKFADEEYEAKFRAEERIGKLARVFAVLAVFISCLGLFGLAAYTAEQRTKEIGIRKALGASVAQMWAMLSKEFVYLVIVSCAIASPIALYFLSDWLKKYEYHIELSWVVFAISAVTAIFITLMTVSFQAIKAALMNPVKSLRSE</sequence>
<dbReference type="Pfam" id="PF02687">
    <property type="entry name" value="FtsX"/>
    <property type="match status" value="2"/>
</dbReference>
<evidence type="ECO:0000259" key="7">
    <source>
        <dbReference type="Pfam" id="PF02687"/>
    </source>
</evidence>
<dbReference type="PANTHER" id="PTHR30572:SF18">
    <property type="entry name" value="ABC-TYPE MACROLIDE FAMILY EXPORT SYSTEM PERMEASE COMPONENT 2"/>
    <property type="match status" value="1"/>
</dbReference>
<dbReference type="PANTHER" id="PTHR30572">
    <property type="entry name" value="MEMBRANE COMPONENT OF TRANSPORTER-RELATED"/>
    <property type="match status" value="1"/>
</dbReference>
<evidence type="ECO:0000256" key="1">
    <source>
        <dbReference type="ARBA" id="ARBA00004651"/>
    </source>
</evidence>
<evidence type="ECO:0000313" key="9">
    <source>
        <dbReference type="EMBL" id="SKB56755.1"/>
    </source>
</evidence>
<dbReference type="InterPro" id="IPR050250">
    <property type="entry name" value="Macrolide_Exporter_MacB"/>
</dbReference>
<organism evidence="9 10">
    <name type="scientific">Dyadobacter psychrophilus</name>
    <dbReference type="NCBI Taxonomy" id="651661"/>
    <lineage>
        <taxon>Bacteria</taxon>
        <taxon>Pseudomonadati</taxon>
        <taxon>Bacteroidota</taxon>
        <taxon>Cytophagia</taxon>
        <taxon>Cytophagales</taxon>
        <taxon>Spirosomataceae</taxon>
        <taxon>Dyadobacter</taxon>
    </lineage>
</organism>
<dbReference type="Proteomes" id="UP000190897">
    <property type="component" value="Unassembled WGS sequence"/>
</dbReference>
<keyword evidence="10" id="KW-1185">Reference proteome</keyword>
<feature type="domain" description="ABC3 transporter permease C-terminal" evidence="7">
    <location>
        <begin position="290"/>
        <end position="406"/>
    </location>
</feature>
<evidence type="ECO:0000256" key="4">
    <source>
        <dbReference type="ARBA" id="ARBA00022989"/>
    </source>
</evidence>
<name>A0A1T5CBB5_9BACT</name>
<evidence type="ECO:0000259" key="8">
    <source>
        <dbReference type="Pfam" id="PF12704"/>
    </source>
</evidence>
<dbReference type="EMBL" id="FUZA01000001">
    <property type="protein sequence ID" value="SKB56755.1"/>
    <property type="molecule type" value="Genomic_DNA"/>
</dbReference>
<dbReference type="Pfam" id="PF12704">
    <property type="entry name" value="MacB_PCD"/>
    <property type="match status" value="2"/>
</dbReference>
<feature type="domain" description="ABC3 transporter permease C-terminal" evidence="7">
    <location>
        <begin position="672"/>
        <end position="785"/>
    </location>
</feature>
<keyword evidence="3 6" id="KW-0812">Transmembrane</keyword>
<proteinExistence type="predicted"/>
<feature type="transmembrane region" description="Helical" evidence="6">
    <location>
        <begin position="669"/>
        <end position="693"/>
    </location>
</feature>
<evidence type="ECO:0000256" key="3">
    <source>
        <dbReference type="ARBA" id="ARBA00022692"/>
    </source>
</evidence>
<feature type="transmembrane region" description="Helical" evidence="6">
    <location>
        <begin position="426"/>
        <end position="446"/>
    </location>
</feature>
<dbReference type="STRING" id="651661.SAMN05660293_01070"/>
<keyword evidence="5 6" id="KW-0472">Membrane</keyword>
<feature type="transmembrane region" description="Helical" evidence="6">
    <location>
        <begin position="753"/>
        <end position="778"/>
    </location>
</feature>
<accession>A0A1T5CBB5</accession>
<feature type="transmembrane region" description="Helical" evidence="6">
    <location>
        <begin position="331"/>
        <end position="358"/>
    </location>
</feature>
<feature type="transmembrane region" description="Helical" evidence="6">
    <location>
        <begin position="378"/>
        <end position="401"/>
    </location>
</feature>
<keyword evidence="4 6" id="KW-1133">Transmembrane helix</keyword>
<evidence type="ECO:0000256" key="6">
    <source>
        <dbReference type="SAM" id="Phobius"/>
    </source>
</evidence>
<feature type="transmembrane region" description="Helical" evidence="6">
    <location>
        <begin position="284"/>
        <end position="306"/>
    </location>
</feature>
<evidence type="ECO:0000313" key="10">
    <source>
        <dbReference type="Proteomes" id="UP000190897"/>
    </source>
</evidence>
<keyword evidence="2" id="KW-1003">Cell membrane</keyword>
<dbReference type="AlphaFoldDB" id="A0A1T5CBB5"/>
<dbReference type="RefSeq" id="WP_082213573.1">
    <property type="nucleotide sequence ID" value="NZ_FUZA01000001.1"/>
</dbReference>
<evidence type="ECO:0000256" key="5">
    <source>
        <dbReference type="ARBA" id="ARBA00023136"/>
    </source>
</evidence>
<dbReference type="InterPro" id="IPR025857">
    <property type="entry name" value="MacB_PCD"/>
</dbReference>
<feature type="domain" description="MacB-like periplasmic core" evidence="8">
    <location>
        <begin position="20"/>
        <end position="243"/>
    </location>
</feature>
<comment type="subcellular location">
    <subcellularLocation>
        <location evidence="1">Cell membrane</location>
        <topology evidence="1">Multi-pass membrane protein</topology>
    </subcellularLocation>
</comment>
<dbReference type="InterPro" id="IPR003838">
    <property type="entry name" value="ABC3_permease_C"/>
</dbReference>
<reference evidence="10" key="1">
    <citation type="submission" date="2017-02" db="EMBL/GenBank/DDBJ databases">
        <authorList>
            <person name="Varghese N."/>
            <person name="Submissions S."/>
        </authorList>
    </citation>
    <scope>NUCLEOTIDE SEQUENCE [LARGE SCALE GENOMIC DNA]</scope>
    <source>
        <strain evidence="10">DSM 22270</strain>
    </source>
</reference>
<protein>
    <submittedName>
        <fullName evidence="9">ABC-type antimicrobial peptide transport system, permease component</fullName>
    </submittedName>
</protein>
<feature type="transmembrane region" description="Helical" evidence="6">
    <location>
        <begin position="721"/>
        <end position="741"/>
    </location>
</feature>
<dbReference type="OrthoDB" id="5933722at2"/>
<feature type="transmembrane region" description="Helical" evidence="6">
    <location>
        <begin position="21"/>
        <end position="42"/>
    </location>
</feature>
<feature type="domain" description="MacB-like periplasmic core" evidence="8">
    <location>
        <begin position="434"/>
        <end position="636"/>
    </location>
</feature>
<dbReference type="GO" id="GO:0022857">
    <property type="term" value="F:transmembrane transporter activity"/>
    <property type="evidence" value="ECO:0007669"/>
    <property type="project" value="TreeGrafter"/>
</dbReference>
<evidence type="ECO:0000256" key="2">
    <source>
        <dbReference type="ARBA" id="ARBA00022475"/>
    </source>
</evidence>
<dbReference type="GO" id="GO:0005886">
    <property type="term" value="C:plasma membrane"/>
    <property type="evidence" value="ECO:0007669"/>
    <property type="project" value="UniProtKB-SubCell"/>
</dbReference>